<evidence type="ECO:0000256" key="5">
    <source>
        <dbReference type="HAMAP-Rule" id="MF_00376"/>
    </source>
</evidence>
<comment type="similarity">
    <text evidence="5">Belongs to the CoaE family.</text>
</comment>
<dbReference type="AlphaFoldDB" id="A0A329QAE3"/>
<dbReference type="Proteomes" id="UP000250462">
    <property type="component" value="Unassembled WGS sequence"/>
</dbReference>
<comment type="caution">
    <text evidence="7">The sequence shown here is derived from an EMBL/GenBank/DDBJ whole genome shotgun (WGS) entry which is preliminary data.</text>
</comment>
<dbReference type="InterPro" id="IPR001977">
    <property type="entry name" value="Depp_CoAkinase"/>
</dbReference>
<keyword evidence="4 5" id="KW-0067">ATP-binding</keyword>
<comment type="similarity">
    <text evidence="1">In the N-terminal section; belongs to the CoaE family.</text>
</comment>
<gene>
    <name evidence="5" type="primary">coaE</name>
    <name evidence="7" type="ORF">DPM12_21880</name>
</gene>
<dbReference type="InterPro" id="IPR043519">
    <property type="entry name" value="NT_sf"/>
</dbReference>
<dbReference type="SUPFAM" id="SSF81301">
    <property type="entry name" value="Nucleotidyltransferase"/>
    <property type="match status" value="1"/>
</dbReference>
<dbReference type="PANTHER" id="PTHR34822:SF1">
    <property type="entry name" value="GRPB FAMILY PROTEIN"/>
    <property type="match status" value="1"/>
</dbReference>
<accession>A0A329QAE3</accession>
<reference evidence="7 8" key="1">
    <citation type="submission" date="2018-06" db="EMBL/GenBank/DDBJ databases">
        <title>Phytoactinopolyspora halophila sp. nov., a novel halophilic actinomycete isolated from a saline soil in China.</title>
        <authorList>
            <person name="Tang S.-K."/>
        </authorList>
    </citation>
    <scope>NUCLEOTIDE SEQUENCE [LARGE SCALE GENOMIC DNA]</scope>
    <source>
        <strain evidence="7 8">YIM 96934</strain>
    </source>
</reference>
<comment type="catalytic activity">
    <reaction evidence="5">
        <text>3'-dephospho-CoA + ATP = ADP + CoA + H(+)</text>
        <dbReference type="Rhea" id="RHEA:18245"/>
        <dbReference type="ChEBI" id="CHEBI:15378"/>
        <dbReference type="ChEBI" id="CHEBI:30616"/>
        <dbReference type="ChEBI" id="CHEBI:57287"/>
        <dbReference type="ChEBI" id="CHEBI:57328"/>
        <dbReference type="ChEBI" id="CHEBI:456216"/>
        <dbReference type="EC" id="2.7.1.24"/>
    </reaction>
</comment>
<dbReference type="SUPFAM" id="SSF52540">
    <property type="entry name" value="P-loop containing nucleoside triphosphate hydrolases"/>
    <property type="match status" value="1"/>
</dbReference>
<comment type="function">
    <text evidence="5">Catalyzes the phosphorylation of the 3'-hydroxyl group of dephosphocoenzyme A to form coenzyme A.</text>
</comment>
<feature type="binding site" evidence="5">
    <location>
        <begin position="11"/>
        <end position="16"/>
    </location>
    <ligand>
        <name>ATP</name>
        <dbReference type="ChEBI" id="CHEBI:30616"/>
    </ligand>
</feature>
<keyword evidence="5" id="KW-0963">Cytoplasm</keyword>
<evidence type="ECO:0000256" key="2">
    <source>
        <dbReference type="ARBA" id="ARBA00011058"/>
    </source>
</evidence>
<dbReference type="GO" id="GO:0005737">
    <property type="term" value="C:cytoplasm"/>
    <property type="evidence" value="ECO:0007669"/>
    <property type="project" value="UniProtKB-SubCell"/>
</dbReference>
<keyword evidence="5" id="KW-0173">Coenzyme A biosynthesis</keyword>
<dbReference type="HAMAP" id="MF_00376">
    <property type="entry name" value="Dephospho_CoA_kinase"/>
    <property type="match status" value="1"/>
</dbReference>
<dbReference type="CDD" id="cd02022">
    <property type="entry name" value="DPCK"/>
    <property type="match status" value="1"/>
</dbReference>
<dbReference type="Gene3D" id="3.40.50.300">
    <property type="entry name" value="P-loop containing nucleotide triphosphate hydrolases"/>
    <property type="match status" value="1"/>
</dbReference>
<dbReference type="PANTHER" id="PTHR34822">
    <property type="entry name" value="GRPB DOMAIN PROTEIN (AFU_ORTHOLOGUE AFUA_1G01530)"/>
    <property type="match status" value="1"/>
</dbReference>
<evidence type="ECO:0000313" key="8">
    <source>
        <dbReference type="Proteomes" id="UP000250462"/>
    </source>
</evidence>
<dbReference type="EC" id="2.7.1.24" evidence="5 6"/>
<keyword evidence="3 5" id="KW-0547">Nucleotide-binding</keyword>
<comment type="subcellular location">
    <subcellularLocation>
        <location evidence="5">Cytoplasm</location>
    </subcellularLocation>
</comment>
<keyword evidence="8" id="KW-1185">Reference proteome</keyword>
<proteinExistence type="inferred from homology"/>
<protein>
    <recommendedName>
        <fullName evidence="5 6">Dephospho-CoA kinase</fullName>
        <ecNumber evidence="5 6">2.7.1.24</ecNumber>
    </recommendedName>
    <alternativeName>
        <fullName evidence="5">Dephosphocoenzyme A kinase</fullName>
    </alternativeName>
</protein>
<dbReference type="OrthoDB" id="9812943at2"/>
<comment type="similarity">
    <text evidence="2">In the C-terminal section; belongs to the UPF0157 (GrpB) family.</text>
</comment>
<dbReference type="PROSITE" id="PS51219">
    <property type="entry name" value="DPCK"/>
    <property type="match status" value="1"/>
</dbReference>
<dbReference type="UniPathway" id="UPA00241">
    <property type="reaction ID" value="UER00356"/>
</dbReference>
<dbReference type="NCBIfam" id="NF002879">
    <property type="entry name" value="PRK03333.1"/>
    <property type="match status" value="1"/>
</dbReference>
<dbReference type="Pfam" id="PF04229">
    <property type="entry name" value="GrpB"/>
    <property type="match status" value="1"/>
</dbReference>
<dbReference type="Pfam" id="PF01121">
    <property type="entry name" value="CoaE"/>
    <property type="match status" value="1"/>
</dbReference>
<dbReference type="GO" id="GO:0005524">
    <property type="term" value="F:ATP binding"/>
    <property type="evidence" value="ECO:0007669"/>
    <property type="project" value="UniProtKB-UniRule"/>
</dbReference>
<keyword evidence="5 7" id="KW-0418">Kinase</keyword>
<name>A0A329QAE3_9ACTN</name>
<dbReference type="RefSeq" id="WP_112260481.1">
    <property type="nucleotide sequence ID" value="NZ_QMIG01000047.1"/>
</dbReference>
<evidence type="ECO:0000313" key="7">
    <source>
        <dbReference type="EMBL" id="RAW09306.1"/>
    </source>
</evidence>
<keyword evidence="5 7" id="KW-0808">Transferase</keyword>
<organism evidence="7 8">
    <name type="scientific">Phytoactinopolyspora halophila</name>
    <dbReference type="NCBI Taxonomy" id="1981511"/>
    <lineage>
        <taxon>Bacteria</taxon>
        <taxon>Bacillati</taxon>
        <taxon>Actinomycetota</taxon>
        <taxon>Actinomycetes</taxon>
        <taxon>Jiangellales</taxon>
        <taxon>Jiangellaceae</taxon>
        <taxon>Phytoactinopolyspora</taxon>
    </lineage>
</organism>
<evidence type="ECO:0000256" key="3">
    <source>
        <dbReference type="ARBA" id="ARBA00022741"/>
    </source>
</evidence>
<evidence type="ECO:0000256" key="1">
    <source>
        <dbReference type="ARBA" id="ARBA00008826"/>
    </source>
</evidence>
<dbReference type="InterPro" id="IPR007344">
    <property type="entry name" value="GrpB/CoaE"/>
</dbReference>
<sequence length="401" mass="43060">MLRVGLTGGIGSGKSTVARRLGEHGALVIDADELAREVVAPGTDGLEAVIEEFGSGVITDGGTLDRAALGQLVFGNDERRAALNAIIHPRVHERRREIVAGAPADAIVVEDIPLLVENGLAPAYPLVIVVGATEEQRLRRLAGDRGMDERDAWSRIRAQSDDDERRQVADVWLDNSGAVEQTLADVDDLWRTRLVPFEENCRRRRPAARPSQPVIVDADPRWPEEAARLTARIQHVAGGRAHRVDHVGSTAVPGLPAKDVIDLQVVVDDVDAAEAMAAELLDAGLVPVARDMPAGMPGGSVDTGRDGSTLAKALAVNADPARAVNVHIRPKESPAWRDVLLLRDWLRATPAAVAEYAALKRDLAASTYTTIDDYAADKTPWITGALQRADRWAAETGWTAA</sequence>
<dbReference type="EMBL" id="QMIG01000047">
    <property type="protein sequence ID" value="RAW09306.1"/>
    <property type="molecule type" value="Genomic_DNA"/>
</dbReference>
<dbReference type="Gene3D" id="3.30.460.10">
    <property type="entry name" value="Beta Polymerase, domain 2"/>
    <property type="match status" value="1"/>
</dbReference>
<comment type="pathway">
    <text evidence="5">Cofactor biosynthesis; coenzyme A biosynthesis; CoA from (R)-pantothenate: step 5/5.</text>
</comment>
<dbReference type="NCBIfam" id="TIGR00152">
    <property type="entry name" value="dephospho-CoA kinase"/>
    <property type="match status" value="1"/>
</dbReference>
<dbReference type="InterPro" id="IPR027417">
    <property type="entry name" value="P-loop_NTPase"/>
</dbReference>
<dbReference type="GO" id="GO:0015937">
    <property type="term" value="P:coenzyme A biosynthetic process"/>
    <property type="evidence" value="ECO:0007669"/>
    <property type="project" value="UniProtKB-UniRule"/>
</dbReference>
<evidence type="ECO:0000256" key="4">
    <source>
        <dbReference type="ARBA" id="ARBA00022840"/>
    </source>
</evidence>
<evidence type="ECO:0000256" key="6">
    <source>
        <dbReference type="NCBIfam" id="TIGR00152"/>
    </source>
</evidence>
<dbReference type="GO" id="GO:0004140">
    <property type="term" value="F:dephospho-CoA kinase activity"/>
    <property type="evidence" value="ECO:0007669"/>
    <property type="project" value="UniProtKB-UniRule"/>
</dbReference>